<dbReference type="Gene3D" id="1.20.120.450">
    <property type="entry name" value="dinb family like domain"/>
    <property type="match status" value="1"/>
</dbReference>
<proteinExistence type="inferred from homology"/>
<evidence type="ECO:0000313" key="4">
    <source>
        <dbReference type="Proteomes" id="UP001595896"/>
    </source>
</evidence>
<comment type="similarity">
    <text evidence="1">Belongs to the DinB family.</text>
</comment>
<dbReference type="SUPFAM" id="SSF109854">
    <property type="entry name" value="DinB/YfiT-like putative metalloenzymes"/>
    <property type="match status" value="1"/>
</dbReference>
<dbReference type="InterPro" id="IPR007837">
    <property type="entry name" value="DinB"/>
</dbReference>
<gene>
    <name evidence="3" type="ORF">ACFO4L_01180</name>
</gene>
<name>A0ABV9NPD5_9BACI</name>
<evidence type="ECO:0000313" key="3">
    <source>
        <dbReference type="EMBL" id="MFC4735183.1"/>
    </source>
</evidence>
<organism evidence="3 4">
    <name type="scientific">Bacillus daqingensis</name>
    <dbReference type="NCBI Taxonomy" id="872396"/>
    <lineage>
        <taxon>Bacteria</taxon>
        <taxon>Bacillati</taxon>
        <taxon>Bacillota</taxon>
        <taxon>Bacilli</taxon>
        <taxon>Bacillales</taxon>
        <taxon>Bacillaceae</taxon>
        <taxon>Bacillus</taxon>
    </lineage>
</organism>
<dbReference type="RefSeq" id="WP_377907809.1">
    <property type="nucleotide sequence ID" value="NZ_JBHSGK010000003.1"/>
</dbReference>
<protein>
    <submittedName>
        <fullName evidence="3">DinB family protein</fullName>
    </submittedName>
</protein>
<evidence type="ECO:0000256" key="1">
    <source>
        <dbReference type="ARBA" id="ARBA00008635"/>
    </source>
</evidence>
<dbReference type="EMBL" id="JBHSGK010000003">
    <property type="protein sequence ID" value="MFC4735183.1"/>
    <property type="molecule type" value="Genomic_DNA"/>
</dbReference>
<keyword evidence="2" id="KW-0479">Metal-binding</keyword>
<evidence type="ECO:0000256" key="2">
    <source>
        <dbReference type="ARBA" id="ARBA00022723"/>
    </source>
</evidence>
<dbReference type="PANTHER" id="PTHR37302">
    <property type="entry name" value="SLR1116 PROTEIN"/>
    <property type="match status" value="1"/>
</dbReference>
<sequence length="158" mass="18596">MQQLFSYNWQVREEWFAWCEELSSNDFFLLRNGGQRSFYRTFLHLLDVEKSWVLAIEGKPDEPITADDASTLAELKDLSARQQKELNRFFTDVTKETLTQIVSPVWTQHSYSVNVILQHLIAHEIHHVGQLSVWARELNRQPVSADLIDRKLPDHSRF</sequence>
<dbReference type="PANTHER" id="PTHR37302:SF3">
    <property type="entry name" value="DAMAGE-INDUCIBLE PROTEIN DINB"/>
    <property type="match status" value="1"/>
</dbReference>
<dbReference type="Pfam" id="PF05163">
    <property type="entry name" value="DinB"/>
    <property type="match status" value="1"/>
</dbReference>
<keyword evidence="4" id="KW-1185">Reference proteome</keyword>
<dbReference type="Proteomes" id="UP001595896">
    <property type="component" value="Unassembled WGS sequence"/>
</dbReference>
<comment type="caution">
    <text evidence="3">The sequence shown here is derived from an EMBL/GenBank/DDBJ whole genome shotgun (WGS) entry which is preliminary data.</text>
</comment>
<accession>A0ABV9NPD5</accession>
<reference evidence="4" key="1">
    <citation type="journal article" date="2019" name="Int. J. Syst. Evol. Microbiol.">
        <title>The Global Catalogue of Microorganisms (GCM) 10K type strain sequencing project: providing services to taxonomists for standard genome sequencing and annotation.</title>
        <authorList>
            <consortium name="The Broad Institute Genomics Platform"/>
            <consortium name="The Broad Institute Genome Sequencing Center for Infectious Disease"/>
            <person name="Wu L."/>
            <person name="Ma J."/>
        </authorList>
    </citation>
    <scope>NUCLEOTIDE SEQUENCE [LARGE SCALE GENOMIC DNA]</scope>
    <source>
        <strain evidence="4">JCM 12165</strain>
    </source>
</reference>
<dbReference type="InterPro" id="IPR034660">
    <property type="entry name" value="DinB/YfiT-like"/>
</dbReference>